<dbReference type="Proteomes" id="UP000240572">
    <property type="component" value="Unassembled WGS sequence"/>
</dbReference>
<evidence type="ECO:0000259" key="1">
    <source>
        <dbReference type="Pfam" id="PF07075"/>
    </source>
</evidence>
<proteinExistence type="predicted"/>
<feature type="domain" description="Peptidoglycan beta-N-acetylmuramidase NamZ C-terminal" evidence="2">
    <location>
        <begin position="253"/>
        <end position="395"/>
    </location>
</feature>
<organism evidence="3 4">
    <name type="scientific">Taibaiella chishuiensis</name>
    <dbReference type="NCBI Taxonomy" id="1434707"/>
    <lineage>
        <taxon>Bacteria</taxon>
        <taxon>Pseudomonadati</taxon>
        <taxon>Bacteroidota</taxon>
        <taxon>Chitinophagia</taxon>
        <taxon>Chitinophagales</taxon>
        <taxon>Chitinophagaceae</taxon>
        <taxon>Taibaiella</taxon>
    </lineage>
</organism>
<dbReference type="RefSeq" id="WP_106521770.1">
    <property type="nucleotide sequence ID" value="NZ_PYGD01000001.1"/>
</dbReference>
<keyword evidence="4" id="KW-1185">Reference proteome</keyword>
<dbReference type="InterPro" id="IPR048502">
    <property type="entry name" value="NamZ_N"/>
</dbReference>
<name>A0A2P8DD04_9BACT</name>
<dbReference type="PANTHER" id="PTHR42915:SF1">
    <property type="entry name" value="PEPTIDOGLYCAN BETA-N-ACETYLMURAMIDASE NAMZ"/>
    <property type="match status" value="1"/>
</dbReference>
<dbReference type="OrthoDB" id="9801061at2"/>
<feature type="domain" description="Peptidoglycan beta-N-acetylmuramidase NamZ N-terminal" evidence="1">
    <location>
        <begin position="52"/>
        <end position="249"/>
    </location>
</feature>
<accession>A0A2P8DD04</accession>
<protein>
    <submittedName>
        <fullName evidence="3">Uncharacterized protein YbbC (DUF1343 family)</fullName>
    </submittedName>
</protein>
<comment type="caution">
    <text evidence="3">The sequence shown here is derived from an EMBL/GenBank/DDBJ whole genome shotgun (WGS) entry which is preliminary data.</text>
</comment>
<dbReference type="PIRSF" id="PIRSF016719">
    <property type="entry name" value="UCP016719"/>
    <property type="match status" value="1"/>
</dbReference>
<dbReference type="PANTHER" id="PTHR42915">
    <property type="entry name" value="HYPOTHETICAL 460 KDA PROTEIN IN FEUA-SIGW INTERGENIC REGION [PRECURSOR]"/>
    <property type="match status" value="1"/>
</dbReference>
<dbReference type="Gene3D" id="3.40.50.12170">
    <property type="entry name" value="Uncharacterised protein PF07075, DUF1343"/>
    <property type="match status" value="1"/>
</dbReference>
<dbReference type="InterPro" id="IPR048503">
    <property type="entry name" value="NamZ_C"/>
</dbReference>
<evidence type="ECO:0000259" key="2">
    <source>
        <dbReference type="Pfam" id="PF20732"/>
    </source>
</evidence>
<dbReference type="InterPro" id="IPR008302">
    <property type="entry name" value="NamZ"/>
</dbReference>
<dbReference type="Gene3D" id="3.90.1150.140">
    <property type="match status" value="1"/>
</dbReference>
<evidence type="ECO:0000313" key="4">
    <source>
        <dbReference type="Proteomes" id="UP000240572"/>
    </source>
</evidence>
<reference evidence="3 4" key="1">
    <citation type="submission" date="2018-03" db="EMBL/GenBank/DDBJ databases">
        <title>Genomic Encyclopedia of Type Strains, Phase III (KMG-III): the genomes of soil and plant-associated and newly described type strains.</title>
        <authorList>
            <person name="Whitman W."/>
        </authorList>
    </citation>
    <scope>NUCLEOTIDE SEQUENCE [LARGE SCALE GENOMIC DNA]</scope>
    <source>
        <strain evidence="3 4">CGMCC 1.12700</strain>
    </source>
</reference>
<sequence length="397" mass="44429">MRISFLAFVFISICGFTAQGQKKNAERGTGVGVIRGADRTQAYLPLLKGKKVALVVNQTSEINRVLLPDTLLKLGVNIVKIFSPEHGFRGHADAGAKVKNGMDEQTGLPVISLYGNNKKPAAEQLKDVDVVVYDLQDVGARFYTYISTLEYLMEACAENKKALLILDRPNPLGFIVDGPVLEKANRSFVGMQPVPAVYGMTAGEYAKMLAGEKWIKSIPADMTVITCENYTHQTQYQLPVMPSPNLKNMAAIYLYPSMCFFEGTVLSVGRGTPYPFQQFGHPALKNYTYTFKPESMPGATDPPLKNQVCYGKRIAETGQEAVAAIGNRMQIKWLLEAYRNYPDKNKFFNNFLVKLTGTETFRKQVEQGLTEEAIRKSWQPGLDQFKKIRRKYLLYAE</sequence>
<dbReference type="GO" id="GO:0033922">
    <property type="term" value="F:peptidoglycan beta-N-acetylmuramidase activity"/>
    <property type="evidence" value="ECO:0007669"/>
    <property type="project" value="InterPro"/>
</dbReference>
<dbReference type="AlphaFoldDB" id="A0A2P8DD04"/>
<dbReference type="Pfam" id="PF20732">
    <property type="entry name" value="NamZ_C"/>
    <property type="match status" value="1"/>
</dbReference>
<evidence type="ECO:0000313" key="3">
    <source>
        <dbReference type="EMBL" id="PSK95100.1"/>
    </source>
</evidence>
<dbReference type="Pfam" id="PF07075">
    <property type="entry name" value="NamZ_N"/>
    <property type="match status" value="1"/>
</dbReference>
<gene>
    <name evidence="3" type="ORF">B0I18_1011264</name>
</gene>
<dbReference type="EMBL" id="PYGD01000001">
    <property type="protein sequence ID" value="PSK95100.1"/>
    <property type="molecule type" value="Genomic_DNA"/>
</dbReference>